<dbReference type="Proteomes" id="UP000272492">
    <property type="component" value="Chromosome"/>
</dbReference>
<keyword evidence="3" id="KW-1185">Reference proteome</keyword>
<dbReference type="InterPro" id="IPR052934">
    <property type="entry name" value="Methyl-DNA_Rec/Restrict_Enz"/>
</dbReference>
<dbReference type="PANTHER" id="PTHR37291">
    <property type="entry name" value="5-METHYLCYTOSINE-SPECIFIC RESTRICTION ENZYME B"/>
    <property type="match status" value="1"/>
</dbReference>
<dbReference type="InterPro" id="IPR027417">
    <property type="entry name" value="P-loop_NTPase"/>
</dbReference>
<dbReference type="PANTHER" id="PTHR37291:SF1">
    <property type="entry name" value="TYPE IV METHYL-DIRECTED RESTRICTION ENZYME ECOKMCRB SUBUNIT"/>
    <property type="match status" value="1"/>
</dbReference>
<dbReference type="InterPro" id="IPR011704">
    <property type="entry name" value="ATPase_dyneun-rel_AAA"/>
</dbReference>
<dbReference type="EMBL" id="CP034548">
    <property type="protein sequence ID" value="AZQ47933.1"/>
    <property type="molecule type" value="Genomic_DNA"/>
</dbReference>
<evidence type="ECO:0000313" key="2">
    <source>
        <dbReference type="EMBL" id="AZQ47933.1"/>
    </source>
</evidence>
<proteinExistence type="predicted"/>
<name>A0ABN5UBW4_9BACI</name>
<gene>
    <name evidence="2" type="ORF">EJW27_16740</name>
</gene>
<reference evidence="2 3" key="1">
    <citation type="submission" date="2018-12" db="EMBL/GenBank/DDBJ databases">
        <authorList>
            <person name="Wang H."/>
            <person name="Peng S."/>
            <person name="Yu X."/>
            <person name="Li X."/>
        </authorList>
    </citation>
    <scope>NUCLEOTIDE SEQUENCE [LARGE SCALE GENOMIC DNA]</scope>
    <source>
        <strain evidence="2 3">PFYN01</strain>
    </source>
</reference>
<sequence length="718" mass="81729">MTRPYQLTKYDEIDLKLGIKSSLPEVKSTLGLAILFFEASEGKSELKYSKSQGNQIIIDDSLKSKLLKKNQDILNDASITEEDFIEIVNKNPLFKSQLEALIVVFELIWKLAEIDFIDDRPASAERTGGARFEKEINFTINADVIHEVIGDDRDEYYKVLLSWIGLTVEKEKKYEDRLISILSILSEGAIYKLVDGENDIIFNQNSIYKALIDTKSSVNIKSDKEAKGSLRILNSALKDELNPNVSYNNWVVSGVDDKELELEEYQKRVETFLKLSSQKVNTIVNEVDINSEAEEKNFSEESSSSNYITNFKTDFPHNRIIFGAPGTGKSYTLEKERKKLLSDGGECERVTFHPDYSYANFVGTYKPTMVETDPLLNVDGDEKSILSVLLDDKKTAQEKYDLLYDKFKDGDLTRLPLLLGLYTDDKFNTRKKDGTNAAGDNSVERNHGRAIRRFVNLISNKNIVSEISYEYVPGPFMRIYVKALKNARTLNPKPYLLIVEEINRANVAAVFGDVFQLLDRDNDNVSEYSIQASEDMKKYLAKELGGNPSEYSEIKLPDNMFIWASMNSADQGVFPMDTAFKRRWDFTYQGIDEGEDDIKECEISLGESGAKVNWNQLRKAINEELLSYNVNEDKLLGPHFISKGALQDSQIFKEVFKNKVIMYLFDDAAKQKRPSLFSGAVNPRLYSAICSDFDKRGIEIFAEGIRNKFAVFSVEDEE</sequence>
<evidence type="ECO:0000313" key="3">
    <source>
        <dbReference type="Proteomes" id="UP000272492"/>
    </source>
</evidence>
<dbReference type="Pfam" id="PF07728">
    <property type="entry name" value="AAA_5"/>
    <property type="match status" value="1"/>
</dbReference>
<dbReference type="SUPFAM" id="SSF52540">
    <property type="entry name" value="P-loop containing nucleoside triphosphate hydrolases"/>
    <property type="match status" value="1"/>
</dbReference>
<accession>A0ABN5UBW4</accession>
<feature type="domain" description="ATPase dynein-related AAA" evidence="1">
    <location>
        <begin position="468"/>
        <end position="583"/>
    </location>
</feature>
<dbReference type="Gene3D" id="3.40.50.300">
    <property type="entry name" value="P-loop containing nucleotide triphosphate hydrolases"/>
    <property type="match status" value="1"/>
</dbReference>
<evidence type="ECO:0000259" key="1">
    <source>
        <dbReference type="Pfam" id="PF07728"/>
    </source>
</evidence>
<protein>
    <recommendedName>
        <fullName evidence="1">ATPase dynein-related AAA domain-containing protein</fullName>
    </recommendedName>
</protein>
<organism evidence="2 3">
    <name type="scientific">Bacillus albus</name>
    <dbReference type="NCBI Taxonomy" id="2026189"/>
    <lineage>
        <taxon>Bacteria</taxon>
        <taxon>Bacillati</taxon>
        <taxon>Bacillota</taxon>
        <taxon>Bacilli</taxon>
        <taxon>Bacillales</taxon>
        <taxon>Bacillaceae</taxon>
        <taxon>Bacillus</taxon>
        <taxon>Bacillus cereus group</taxon>
    </lineage>
</organism>